<reference evidence="1 2" key="1">
    <citation type="submission" date="2022-11" db="EMBL/GenBank/DDBJ databases">
        <title>Viruses from the air-sea interface of a natural surface slick.</title>
        <authorList>
            <person name="Rahlff J."/>
            <person name="Holmfeldt K."/>
        </authorList>
    </citation>
    <scope>NUCLEOTIDE SEQUENCE [LARGE SCALE GENOMIC DNA]</scope>
    <source>
        <strain evidence="1 2">SMS4</strain>
    </source>
</reference>
<name>A0ABT9HV70_9GAMM</name>
<gene>
    <name evidence="1" type="ORF">ORJ04_03565</name>
</gene>
<evidence type="ECO:0000313" key="2">
    <source>
        <dbReference type="Proteomes" id="UP001231109"/>
    </source>
</evidence>
<dbReference type="EMBL" id="JAPJDZ010000005">
    <property type="protein sequence ID" value="MDP5135025.1"/>
    <property type="molecule type" value="Genomic_DNA"/>
</dbReference>
<comment type="caution">
    <text evidence="1">The sequence shown here is derived from an EMBL/GenBank/DDBJ whole genome shotgun (WGS) entry which is preliminary data.</text>
</comment>
<dbReference type="RefSeq" id="WP_305973874.1">
    <property type="nucleotide sequence ID" value="NZ_JAPJDZ010000005.1"/>
</dbReference>
<evidence type="ECO:0000313" key="1">
    <source>
        <dbReference type="EMBL" id="MDP5135025.1"/>
    </source>
</evidence>
<organism evidence="1 2">
    <name type="scientific">Rheinheimera baltica</name>
    <dbReference type="NCBI Taxonomy" id="67576"/>
    <lineage>
        <taxon>Bacteria</taxon>
        <taxon>Pseudomonadati</taxon>
        <taxon>Pseudomonadota</taxon>
        <taxon>Gammaproteobacteria</taxon>
        <taxon>Chromatiales</taxon>
        <taxon>Chromatiaceae</taxon>
        <taxon>Rheinheimera</taxon>
    </lineage>
</organism>
<sequence length="114" mass="12839">MTRVYQASKNAQGDYECYSVTDTVFEQRTAASGYTNCDDPKTDADTTAQPFYIDPNIADAMPPGWAVQANTLFMQSLHSNAEGGHAEYLKQMRAQFELMRQTLQQQMTQFSHKG</sequence>
<protein>
    <submittedName>
        <fullName evidence="1">Uncharacterized protein</fullName>
    </submittedName>
</protein>
<dbReference type="Proteomes" id="UP001231109">
    <property type="component" value="Unassembled WGS sequence"/>
</dbReference>
<keyword evidence="2" id="KW-1185">Reference proteome</keyword>
<accession>A0ABT9HV70</accession>
<proteinExistence type="predicted"/>